<sequence>MTRGGAAARAVWGGGVLIVASRLPVPRKVALALGLRHLAQAAVTLRRPDGVVARWGWTADVAHSLSMLGLAAVSRRWRAAALANAAVAAAWACVARTTRERR</sequence>
<gene>
    <name evidence="1" type="ORF">M8542_47970</name>
</gene>
<comment type="caution">
    <text evidence="1">The sequence shown here is derived from an EMBL/GenBank/DDBJ whole genome shotgun (WGS) entry which is preliminary data.</text>
</comment>
<evidence type="ECO:0000313" key="1">
    <source>
        <dbReference type="EMBL" id="MCR6490566.1"/>
    </source>
</evidence>
<reference evidence="1" key="1">
    <citation type="submission" date="2022-06" db="EMBL/GenBank/DDBJ databases">
        <title>Amycolatopsis iheyaensis sp. nov., a new species of the genus Amycolatopsis isolated from soil in Iheya island, Japan.</title>
        <authorList>
            <person name="Ngamcharungchit C."/>
            <person name="Kanto H."/>
            <person name="Take A."/>
            <person name="Intra B."/>
            <person name="Matsumoto A."/>
            <person name="Panbangred W."/>
            <person name="Inahashi Y."/>
        </authorList>
    </citation>
    <scope>NUCLEOTIDE SEQUENCE</scope>
    <source>
        <strain evidence="1">OK19-0408</strain>
    </source>
</reference>
<accession>A0A9X2NMR0</accession>
<name>A0A9X2NMR0_9PSEU</name>
<dbReference type="Proteomes" id="UP001144096">
    <property type="component" value="Unassembled WGS sequence"/>
</dbReference>
<dbReference type="EMBL" id="JAMXQV010000048">
    <property type="protein sequence ID" value="MCR6490566.1"/>
    <property type="molecule type" value="Genomic_DNA"/>
</dbReference>
<evidence type="ECO:0000313" key="2">
    <source>
        <dbReference type="Proteomes" id="UP001144096"/>
    </source>
</evidence>
<proteinExistence type="predicted"/>
<keyword evidence="2" id="KW-1185">Reference proteome</keyword>
<dbReference type="AlphaFoldDB" id="A0A9X2NMR0"/>
<dbReference type="RefSeq" id="WP_257927133.1">
    <property type="nucleotide sequence ID" value="NZ_JAMXQV010000048.1"/>
</dbReference>
<organism evidence="1 2">
    <name type="scientific">Amycolatopsis iheyensis</name>
    <dbReference type="NCBI Taxonomy" id="2945988"/>
    <lineage>
        <taxon>Bacteria</taxon>
        <taxon>Bacillati</taxon>
        <taxon>Actinomycetota</taxon>
        <taxon>Actinomycetes</taxon>
        <taxon>Pseudonocardiales</taxon>
        <taxon>Pseudonocardiaceae</taxon>
        <taxon>Amycolatopsis</taxon>
    </lineage>
</organism>
<protein>
    <submittedName>
        <fullName evidence="1">Uncharacterized protein</fullName>
    </submittedName>
</protein>